<dbReference type="PANTHER" id="PTHR30419">
    <property type="entry name" value="HTH-TYPE TRANSCRIPTIONAL REGULATOR YBHD"/>
    <property type="match status" value="1"/>
</dbReference>
<dbReference type="EMBL" id="CP033541">
    <property type="protein sequence ID" value="AZC01479.1"/>
    <property type="molecule type" value="Genomic_DNA"/>
</dbReference>
<reference evidence="2 3" key="2">
    <citation type="submission" date="2018-12" db="EMBL/GenBank/DDBJ databases">
        <title>Molecular Epidemiology of Emerging Carbapenem-Resistance in Acinetobacter nosocomialis and Acinetobacter pittii in Taiwan, 2010-2014.</title>
        <authorList>
            <person name="Huang W.-C."/>
            <person name="Wang H.-Y."/>
            <person name="Lai J.-F."/>
            <person name="Lauderdale T.-L."/>
            <person name="Sytwu H.-K."/>
        </authorList>
    </citation>
    <scope>NUCLEOTIDE SEQUENCE [LARGE SCALE GENOMIC DNA]</scope>
    <source>
        <strain evidence="2 3">2014S06-099</strain>
        <plasmid evidence="3">p2014s06-099-1</plasmid>
    </source>
</reference>
<dbReference type="InterPro" id="IPR036388">
    <property type="entry name" value="WH-like_DNA-bd_sf"/>
</dbReference>
<accession>A0A3G6YM29</accession>
<dbReference type="Pfam" id="PF00126">
    <property type="entry name" value="HTH_1"/>
    <property type="match status" value="1"/>
</dbReference>
<keyword evidence="2" id="KW-0614">Plasmid</keyword>
<evidence type="ECO:0000313" key="2">
    <source>
        <dbReference type="EMBL" id="AZC01479.1"/>
    </source>
</evidence>
<protein>
    <submittedName>
        <fullName evidence="2">LysR family transcriptional regulator</fullName>
    </submittedName>
</protein>
<organism evidence="2 3">
    <name type="scientific">Acinetobacter pittii</name>
    <name type="common">Acinetobacter genomosp. 3</name>
    <dbReference type="NCBI Taxonomy" id="48296"/>
    <lineage>
        <taxon>Bacteria</taxon>
        <taxon>Pseudomonadati</taxon>
        <taxon>Pseudomonadota</taxon>
        <taxon>Gammaproteobacteria</taxon>
        <taxon>Moraxellales</taxon>
        <taxon>Moraxellaceae</taxon>
        <taxon>Acinetobacter</taxon>
        <taxon>Acinetobacter calcoaceticus/baumannii complex</taxon>
    </lineage>
</organism>
<dbReference type="GO" id="GO:0005829">
    <property type="term" value="C:cytosol"/>
    <property type="evidence" value="ECO:0007669"/>
    <property type="project" value="TreeGrafter"/>
</dbReference>
<geneLocation type="plasmid" evidence="3">
    <name>p2014s06-099-1</name>
</geneLocation>
<evidence type="ECO:0000313" key="3">
    <source>
        <dbReference type="Proteomes" id="UP000254410"/>
    </source>
</evidence>
<gene>
    <name evidence="2" type="ORF">DKE52_020700</name>
</gene>
<dbReference type="SUPFAM" id="SSF46785">
    <property type="entry name" value="Winged helix' DNA-binding domain"/>
    <property type="match status" value="1"/>
</dbReference>
<evidence type="ECO:0000259" key="1">
    <source>
        <dbReference type="PROSITE" id="PS50931"/>
    </source>
</evidence>
<dbReference type="InterPro" id="IPR050950">
    <property type="entry name" value="HTH-type_LysR_regulators"/>
</dbReference>
<dbReference type="Gene3D" id="1.10.10.10">
    <property type="entry name" value="Winged helix-like DNA-binding domain superfamily/Winged helix DNA-binding domain"/>
    <property type="match status" value="1"/>
</dbReference>
<dbReference type="AlphaFoldDB" id="A0A3G6YM29"/>
<dbReference type="GO" id="GO:0003700">
    <property type="term" value="F:DNA-binding transcription factor activity"/>
    <property type="evidence" value="ECO:0007669"/>
    <property type="project" value="InterPro"/>
</dbReference>
<sequence length="96" mass="10798">MKIYVIKLIIFINLISQNSNSQNMLDLLSLKLFIACVDTGSLTRVSKEQYIALAALSRRITLLEEHYGVILLERTGRGVKATDAGLTLYKKAHDIF</sequence>
<proteinExistence type="predicted"/>
<name>A0A3G6YM29_ACIPI</name>
<dbReference type="InterPro" id="IPR000847">
    <property type="entry name" value="LysR_HTH_N"/>
</dbReference>
<dbReference type="Proteomes" id="UP000254410">
    <property type="component" value="Plasmid p2014S06-099-1"/>
</dbReference>
<dbReference type="InterPro" id="IPR036390">
    <property type="entry name" value="WH_DNA-bd_sf"/>
</dbReference>
<feature type="domain" description="HTH lysR-type" evidence="1">
    <location>
        <begin position="25"/>
        <end position="82"/>
    </location>
</feature>
<dbReference type="PROSITE" id="PS50931">
    <property type="entry name" value="HTH_LYSR"/>
    <property type="match status" value="1"/>
</dbReference>
<reference evidence="2 3" key="1">
    <citation type="submission" date="2018-11" db="EMBL/GenBank/DDBJ databases">
        <authorList>
            <person name="Kuo S.-C."/>
            <person name="Chen F.-J."/>
            <person name="Liao Y.-C."/>
        </authorList>
    </citation>
    <scope>NUCLEOTIDE SEQUENCE [LARGE SCALE GENOMIC DNA]</scope>
    <source>
        <strain evidence="2 3">2014S06-099</strain>
        <plasmid evidence="3">p2014s06-099-1</plasmid>
    </source>
</reference>